<gene>
    <name evidence="2" type="ORF">SAMN05192563_101816</name>
</gene>
<protein>
    <submittedName>
        <fullName evidence="2">Uncharacterized protein</fullName>
    </submittedName>
</protein>
<dbReference type="AlphaFoldDB" id="A0A1I7EEP1"/>
<proteinExistence type="predicted"/>
<organism evidence="2 3">
    <name type="scientific">Paraburkholderia aspalathi</name>
    <dbReference type="NCBI Taxonomy" id="1324617"/>
    <lineage>
        <taxon>Bacteria</taxon>
        <taxon>Pseudomonadati</taxon>
        <taxon>Pseudomonadota</taxon>
        <taxon>Betaproteobacteria</taxon>
        <taxon>Burkholderiales</taxon>
        <taxon>Burkholderiaceae</taxon>
        <taxon>Paraburkholderia</taxon>
    </lineage>
</organism>
<dbReference type="EMBL" id="FPBH01000018">
    <property type="protein sequence ID" value="SFU22325.1"/>
    <property type="molecule type" value="Genomic_DNA"/>
</dbReference>
<feature type="region of interest" description="Disordered" evidence="1">
    <location>
        <begin position="1"/>
        <end position="25"/>
    </location>
</feature>
<name>A0A1I7EEP1_9BURK</name>
<accession>A0A1I7EEP1</accession>
<evidence type="ECO:0000313" key="3">
    <source>
        <dbReference type="Proteomes" id="UP000198844"/>
    </source>
</evidence>
<dbReference type="Proteomes" id="UP000198844">
    <property type="component" value="Unassembled WGS sequence"/>
</dbReference>
<sequence length="116" mass="13053">MHDERPGTPEFHIPMKYSKTSARPQPHGWLRRLRIQPDGTPCRARVYPMRGLFLNPVALSNIETYPMTCGWSGTTPRSLPLRSSPGTLVTMQPPMKLAQSMLAQLQLAGTRERAAR</sequence>
<evidence type="ECO:0000313" key="2">
    <source>
        <dbReference type="EMBL" id="SFU22325.1"/>
    </source>
</evidence>
<evidence type="ECO:0000256" key="1">
    <source>
        <dbReference type="SAM" id="MobiDB-lite"/>
    </source>
</evidence>
<reference evidence="2 3" key="1">
    <citation type="submission" date="2016-10" db="EMBL/GenBank/DDBJ databases">
        <authorList>
            <person name="de Groot N.N."/>
        </authorList>
    </citation>
    <scope>NUCLEOTIDE SEQUENCE [LARGE SCALE GENOMIC DNA]</scope>
    <source>
        <strain evidence="2 3">LMG 27731</strain>
    </source>
</reference>